<dbReference type="RefSeq" id="WP_132861537.1">
    <property type="nucleotide sequence ID" value="NZ_SMGR01000003.1"/>
</dbReference>
<dbReference type="PANTHER" id="PTHR43649:SF31">
    <property type="entry name" value="SN-GLYCEROL-3-PHOSPHATE-BINDING PERIPLASMIC PROTEIN UGPB"/>
    <property type="match status" value="1"/>
</dbReference>
<reference evidence="9 10" key="1">
    <citation type="submission" date="2019-03" db="EMBL/GenBank/DDBJ databases">
        <title>Genomic Encyclopedia of Archaeal and Bacterial Type Strains, Phase II (KMG-II): from individual species to whole genera.</title>
        <authorList>
            <person name="Goeker M."/>
        </authorList>
    </citation>
    <scope>NUCLEOTIDE SEQUENCE [LARGE SCALE GENOMIC DNA]</scope>
    <source>
        <strain evidence="9 10">DSM 26433</strain>
    </source>
</reference>
<keyword evidence="6 8" id="KW-0732">Signal</keyword>
<dbReference type="PANTHER" id="PTHR43649">
    <property type="entry name" value="ARABINOSE-BINDING PROTEIN-RELATED"/>
    <property type="match status" value="1"/>
</dbReference>
<gene>
    <name evidence="9" type="ORF">BXY66_3435</name>
</gene>
<feature type="signal peptide" evidence="8">
    <location>
        <begin position="1"/>
        <end position="23"/>
    </location>
</feature>
<accession>A0A4R1N3G2</accession>
<dbReference type="Pfam" id="PF13416">
    <property type="entry name" value="SBP_bac_8"/>
    <property type="match status" value="1"/>
</dbReference>
<dbReference type="Proteomes" id="UP000295673">
    <property type="component" value="Unassembled WGS sequence"/>
</dbReference>
<dbReference type="EMBL" id="SMGR01000003">
    <property type="protein sequence ID" value="TCL00788.1"/>
    <property type="molecule type" value="Genomic_DNA"/>
</dbReference>
<organism evidence="9 10">
    <name type="scientific">Shimia isoporae</name>
    <dbReference type="NCBI Taxonomy" id="647720"/>
    <lineage>
        <taxon>Bacteria</taxon>
        <taxon>Pseudomonadati</taxon>
        <taxon>Pseudomonadota</taxon>
        <taxon>Alphaproteobacteria</taxon>
        <taxon>Rhodobacterales</taxon>
        <taxon>Roseobacteraceae</taxon>
    </lineage>
</organism>
<evidence type="ECO:0000256" key="3">
    <source>
        <dbReference type="ARBA" id="ARBA00011557"/>
    </source>
</evidence>
<feature type="chain" id="PRO_5020522793" description="sn-glycerol-3-phosphate-binding periplasmic protein UgpB" evidence="8">
    <location>
        <begin position="24"/>
        <end position="421"/>
    </location>
</feature>
<comment type="function">
    <text evidence="7">Part of the ABC transporter complex UgpBAEC involved in sn-glycerol-3-phosphate (G3P) import. Binds G3P.</text>
</comment>
<keyword evidence="10" id="KW-1185">Reference proteome</keyword>
<dbReference type="InterPro" id="IPR006059">
    <property type="entry name" value="SBP"/>
</dbReference>
<evidence type="ECO:0000313" key="10">
    <source>
        <dbReference type="Proteomes" id="UP000295673"/>
    </source>
</evidence>
<evidence type="ECO:0000313" key="9">
    <source>
        <dbReference type="EMBL" id="TCL00788.1"/>
    </source>
</evidence>
<evidence type="ECO:0000256" key="5">
    <source>
        <dbReference type="ARBA" id="ARBA00022448"/>
    </source>
</evidence>
<comment type="subcellular location">
    <subcellularLocation>
        <location evidence="1">Periplasm</location>
    </subcellularLocation>
</comment>
<evidence type="ECO:0000256" key="8">
    <source>
        <dbReference type="SAM" id="SignalP"/>
    </source>
</evidence>
<comment type="similarity">
    <text evidence="2">Belongs to the bacterial solute-binding protein 1 family.</text>
</comment>
<dbReference type="AlphaFoldDB" id="A0A4R1N3G2"/>
<proteinExistence type="inferred from homology"/>
<comment type="caution">
    <text evidence="9">The sequence shown here is derived from an EMBL/GenBank/DDBJ whole genome shotgun (WGS) entry which is preliminary data.</text>
</comment>
<evidence type="ECO:0000256" key="6">
    <source>
        <dbReference type="ARBA" id="ARBA00022729"/>
    </source>
</evidence>
<evidence type="ECO:0000256" key="1">
    <source>
        <dbReference type="ARBA" id="ARBA00004418"/>
    </source>
</evidence>
<evidence type="ECO:0000256" key="2">
    <source>
        <dbReference type="ARBA" id="ARBA00008520"/>
    </source>
</evidence>
<dbReference type="OrthoDB" id="6416561at2"/>
<dbReference type="SUPFAM" id="SSF53850">
    <property type="entry name" value="Periplasmic binding protein-like II"/>
    <property type="match status" value="1"/>
</dbReference>
<keyword evidence="5" id="KW-0813">Transport</keyword>
<evidence type="ECO:0000256" key="4">
    <source>
        <dbReference type="ARBA" id="ARBA00017470"/>
    </source>
</evidence>
<protein>
    <recommendedName>
        <fullName evidence="4">sn-glycerol-3-phosphate-binding periplasmic protein UgpB</fullName>
    </recommendedName>
</protein>
<evidence type="ECO:0000256" key="7">
    <source>
        <dbReference type="ARBA" id="ARBA00034473"/>
    </source>
</evidence>
<name>A0A4R1N3G2_9RHOB</name>
<sequence>MKSIFYKSAAIAALMGSAAPAMSQEIRFMCGSDGNNCEVWADIMSRFETENPGVSVVLDAVPYKAILENLPIQLAAGTGPDIAGVTDLGGLNEYYLDLTPHIDADYWNASFGDILNWYRGGPEDNGIYGLHTQMTVTGAYINRTLFDQAYVAVPAEDADWDAWAAAARQVAEKTGAEYPMAMDRSGHRIAGPAISYGAQYFDVSGAPMLVDEGFQGYVEKFVGWHEDGTMAREVWAGQGGSSYQDAANEFINGELVYYYSGSWQVGKFDEQIGDFFDWQVVGSPCGAGGCSGMPGGSGLVGFKQTKHPEVVAKLIDFLAREDNYAEMTARTRNIPAHLSVASSGVDYVDASAPAAAALNAWGTQLPKVSPIAFAYQGHPQNRAMFNITVQRVTQAIVGELSIDDAMARAKDDLKAVLEETQ</sequence>
<comment type="subunit">
    <text evidence="3">The complex is composed of two ATP-binding proteins (UgpC), two transmembrane proteins (UgpA and UgpE) and a solute-binding protein (UgpB).</text>
</comment>
<dbReference type="InterPro" id="IPR050490">
    <property type="entry name" value="Bact_solute-bd_prot1"/>
</dbReference>
<dbReference type="Gene3D" id="3.40.190.10">
    <property type="entry name" value="Periplasmic binding protein-like II"/>
    <property type="match status" value="1"/>
</dbReference>
<dbReference type="GO" id="GO:0042597">
    <property type="term" value="C:periplasmic space"/>
    <property type="evidence" value="ECO:0007669"/>
    <property type="project" value="UniProtKB-SubCell"/>
</dbReference>